<evidence type="ECO:0000256" key="9">
    <source>
        <dbReference type="ARBA" id="ARBA00023049"/>
    </source>
</evidence>
<evidence type="ECO:0000313" key="13">
    <source>
        <dbReference type="RefSeq" id="XP_026725784.1"/>
    </source>
</evidence>
<keyword evidence="6" id="KW-0732">Signal</keyword>
<dbReference type="GO" id="GO:0006508">
    <property type="term" value="P:proteolysis"/>
    <property type="evidence" value="ECO:0007669"/>
    <property type="project" value="UniProtKB-KW"/>
</dbReference>
<evidence type="ECO:0000256" key="10">
    <source>
        <dbReference type="PROSITE-ProRule" id="PRU01379"/>
    </source>
</evidence>
<proteinExistence type="inferred from homology"/>
<evidence type="ECO:0000256" key="1">
    <source>
        <dbReference type="ARBA" id="ARBA00001947"/>
    </source>
</evidence>
<feature type="domain" description="Peptidase M14" evidence="11">
    <location>
        <begin position="121"/>
        <end position="415"/>
    </location>
</feature>
<dbReference type="RefSeq" id="XP_026725784.1">
    <property type="nucleotide sequence ID" value="XM_026869983.1"/>
</dbReference>
<organism evidence="12 13">
    <name type="scientific">Trichoplusia ni</name>
    <name type="common">Cabbage looper</name>
    <dbReference type="NCBI Taxonomy" id="7111"/>
    <lineage>
        <taxon>Eukaryota</taxon>
        <taxon>Metazoa</taxon>
        <taxon>Ecdysozoa</taxon>
        <taxon>Arthropoda</taxon>
        <taxon>Hexapoda</taxon>
        <taxon>Insecta</taxon>
        <taxon>Pterygota</taxon>
        <taxon>Neoptera</taxon>
        <taxon>Endopterygota</taxon>
        <taxon>Lepidoptera</taxon>
        <taxon>Glossata</taxon>
        <taxon>Ditrysia</taxon>
        <taxon>Noctuoidea</taxon>
        <taxon>Noctuidae</taxon>
        <taxon>Plusiinae</taxon>
        <taxon>Trichoplusia</taxon>
    </lineage>
</organism>
<dbReference type="PANTHER" id="PTHR11705:SF143">
    <property type="entry name" value="SLL0236 PROTEIN"/>
    <property type="match status" value="1"/>
</dbReference>
<name>A0A7E5VBV5_TRINI</name>
<evidence type="ECO:0000256" key="2">
    <source>
        <dbReference type="ARBA" id="ARBA00005988"/>
    </source>
</evidence>
<keyword evidence="4" id="KW-0645">Protease</keyword>
<comment type="similarity">
    <text evidence="2 10">Belongs to the peptidase M14 family.</text>
</comment>
<keyword evidence="3" id="KW-0121">Carboxypeptidase</keyword>
<keyword evidence="5" id="KW-0479">Metal-binding</keyword>
<evidence type="ECO:0000259" key="11">
    <source>
        <dbReference type="PROSITE" id="PS52035"/>
    </source>
</evidence>
<dbReference type="SMART" id="SM00631">
    <property type="entry name" value="Zn_pept"/>
    <property type="match status" value="1"/>
</dbReference>
<evidence type="ECO:0000256" key="7">
    <source>
        <dbReference type="ARBA" id="ARBA00022801"/>
    </source>
</evidence>
<dbReference type="Gene3D" id="3.40.630.10">
    <property type="entry name" value="Zn peptidases"/>
    <property type="match status" value="1"/>
</dbReference>
<protein>
    <submittedName>
        <fullName evidence="13">Carboxypeptidase B-like</fullName>
    </submittedName>
</protein>
<evidence type="ECO:0000256" key="5">
    <source>
        <dbReference type="ARBA" id="ARBA00022723"/>
    </source>
</evidence>
<comment type="cofactor">
    <cofactor evidence="1">
        <name>Zn(2+)</name>
        <dbReference type="ChEBI" id="CHEBI:29105"/>
    </cofactor>
</comment>
<dbReference type="GeneID" id="113492506"/>
<dbReference type="InterPro" id="IPR000834">
    <property type="entry name" value="Peptidase_M14"/>
</dbReference>
<dbReference type="Proteomes" id="UP000322000">
    <property type="component" value="Chromosome 4"/>
</dbReference>
<sequence length="450" mass="52493">MLKFVIIYLYLILPKVVCLFTKIKKYTIYEVTAFNARERALLYYMYIRNDNVIFLNGVSNEAGVPMDIVVDACCTKTFEEKLKDNDIEYIIIPPEKLIPNIKDIIIEQDSPFTRMPNVSNGFYTWDSLNIWMDIKIRKNPILTKIKIAKTYLSRELSILKLSTGRKHTAVFLLGGEDGKDWLSPAILLNFIEYILEQKQDVDSLTKHYDFYIVPILNPDGYDFNIKKDWSWGRNRRIYFPKKMCNRNQSAIGINLNRNWFSSRDFIRDEECDPVYSGGKSLSEEETSNLAKFLDKIALNMMVFINIQGFEKLITIPFGWTNVYCNNYPILMDILSSVHDRVMEEHENGDFFYGPTCSYFYNYTGNIADWVKRKFNTPVVFTIYMKTSGYIFPSAKDIVPLTNQFSTMLKETLMLASSVYSPLFSTQIRNSINYLVILIIPVTNLFFSWST</sequence>
<dbReference type="PANTHER" id="PTHR11705">
    <property type="entry name" value="PROTEASE FAMILY M14 CARBOXYPEPTIDASE A,B"/>
    <property type="match status" value="1"/>
</dbReference>
<evidence type="ECO:0000313" key="12">
    <source>
        <dbReference type="Proteomes" id="UP000322000"/>
    </source>
</evidence>
<evidence type="ECO:0000256" key="4">
    <source>
        <dbReference type="ARBA" id="ARBA00022670"/>
    </source>
</evidence>
<comment type="caution">
    <text evidence="10">Lacks conserved residue(s) required for the propagation of feature annotation.</text>
</comment>
<gene>
    <name evidence="13" type="primary">LOC113492506</name>
</gene>
<dbReference type="Pfam" id="PF00246">
    <property type="entry name" value="Peptidase_M14"/>
    <property type="match status" value="1"/>
</dbReference>
<dbReference type="GO" id="GO:0004181">
    <property type="term" value="F:metallocarboxypeptidase activity"/>
    <property type="evidence" value="ECO:0007669"/>
    <property type="project" value="InterPro"/>
</dbReference>
<evidence type="ECO:0000256" key="8">
    <source>
        <dbReference type="ARBA" id="ARBA00022833"/>
    </source>
</evidence>
<keyword evidence="7" id="KW-0378">Hydrolase</keyword>
<dbReference type="SUPFAM" id="SSF54897">
    <property type="entry name" value="Protease propeptides/inhibitors"/>
    <property type="match status" value="1"/>
</dbReference>
<dbReference type="SUPFAM" id="SSF53187">
    <property type="entry name" value="Zn-dependent exopeptidases"/>
    <property type="match status" value="1"/>
</dbReference>
<dbReference type="FunFam" id="3.40.630.10:FF:000084">
    <property type="entry name" value="Carboxypeptidase B2"/>
    <property type="match status" value="1"/>
</dbReference>
<dbReference type="InParanoid" id="A0A7E5VBV5"/>
<reference evidence="13" key="1">
    <citation type="submission" date="2025-08" db="UniProtKB">
        <authorList>
            <consortium name="RefSeq"/>
        </authorList>
    </citation>
    <scope>IDENTIFICATION</scope>
</reference>
<accession>A0A7E5VBV5</accession>
<evidence type="ECO:0000256" key="3">
    <source>
        <dbReference type="ARBA" id="ARBA00022645"/>
    </source>
</evidence>
<dbReference type="AlphaFoldDB" id="A0A7E5VBV5"/>
<dbReference type="OrthoDB" id="3626597at2759"/>
<evidence type="ECO:0000256" key="6">
    <source>
        <dbReference type="ARBA" id="ARBA00022729"/>
    </source>
</evidence>
<dbReference type="PROSITE" id="PS52035">
    <property type="entry name" value="PEPTIDASE_M14"/>
    <property type="match status" value="1"/>
</dbReference>
<keyword evidence="12" id="KW-1185">Reference proteome</keyword>
<keyword evidence="9" id="KW-0482">Metalloprotease</keyword>
<keyword evidence="8" id="KW-0862">Zinc</keyword>
<dbReference type="KEGG" id="tnl:113492506"/>
<dbReference type="GO" id="GO:0005615">
    <property type="term" value="C:extracellular space"/>
    <property type="evidence" value="ECO:0007669"/>
    <property type="project" value="TreeGrafter"/>
</dbReference>
<dbReference type="GO" id="GO:0008270">
    <property type="term" value="F:zinc ion binding"/>
    <property type="evidence" value="ECO:0007669"/>
    <property type="project" value="InterPro"/>
</dbReference>